<sequence>MFVLVDEDPLEQRAVEDAAFSRFGLAVEVPEVGEDTEDLIESLVSVVVGSRETVEAVGDRVQAGADAVLFALEQVERDGIGVVGLDELEAFGFELVALGGQHGAFIVAGGFELGEHLMQDLADVLGFLIGEPVGAVVAFDAVLDPFGEDRRAGAAVLLASP</sequence>
<organism evidence="1">
    <name type="scientific">Gulosibacter sediminis</name>
    <dbReference type="NCBI Taxonomy" id="1729695"/>
    <lineage>
        <taxon>Bacteria</taxon>
        <taxon>Bacillati</taxon>
        <taxon>Actinomycetota</taxon>
        <taxon>Actinomycetes</taxon>
        <taxon>Micrococcales</taxon>
        <taxon>Microbacteriaceae</taxon>
        <taxon>Gulosibacter</taxon>
    </lineage>
</organism>
<dbReference type="EMBL" id="CP097160">
    <property type="protein sequence ID" value="UQN15585.1"/>
    <property type="molecule type" value="Genomic_DNA"/>
</dbReference>
<reference evidence="1" key="1">
    <citation type="submission" date="2022-05" db="EMBL/GenBank/DDBJ databases">
        <title>Complete genome sequence of toluene-degrading Gulosibacter sediminis strain ACHW.36C.</title>
        <authorList>
            <person name="Wai A.C."/>
            <person name="Lai G.K."/>
            <person name="Griffin S.D."/>
            <person name="Leung F.C."/>
        </authorList>
    </citation>
    <scope>NUCLEOTIDE SEQUENCE [LARGE SCALE GENOMIC DNA]</scope>
    <source>
        <strain evidence="1">ACHW.36C</strain>
    </source>
</reference>
<proteinExistence type="predicted"/>
<gene>
    <name evidence="1" type="ORF">M3M28_03760</name>
</gene>
<evidence type="ECO:0000313" key="1">
    <source>
        <dbReference type="EMBL" id="UQN15585.1"/>
    </source>
</evidence>
<accession>A0ABY4MYR9</accession>
<protein>
    <submittedName>
        <fullName evidence="1">Uncharacterized protein</fullName>
    </submittedName>
</protein>
<name>A0ABY4MYR9_9MICO</name>